<evidence type="ECO:0000313" key="2">
    <source>
        <dbReference type="EMBL" id="KAK7411754.1"/>
    </source>
</evidence>
<evidence type="ECO:0000313" key="3">
    <source>
        <dbReference type="Proteomes" id="UP001386955"/>
    </source>
</evidence>
<dbReference type="Proteomes" id="UP001386955">
    <property type="component" value="Unassembled WGS sequence"/>
</dbReference>
<feature type="region of interest" description="Disordered" evidence="1">
    <location>
        <begin position="36"/>
        <end position="63"/>
    </location>
</feature>
<accession>A0AAN9T0R3</accession>
<evidence type="ECO:0000256" key="1">
    <source>
        <dbReference type="SAM" id="MobiDB-lite"/>
    </source>
</evidence>
<sequence>MILHYHGLNIQDKVKVRSLANTNVVNHLGSKGFHVLPKGPVPPSAPSRGCSDPPCDHALQGLNPPTSLNDVKAPVHRYVVNINNIKAKKFHVLPKGPVPPSAPSHGCSDPPC</sequence>
<reference evidence="2 3" key="1">
    <citation type="submission" date="2024-01" db="EMBL/GenBank/DDBJ databases">
        <title>The genomes of 5 underutilized Papilionoideae crops provide insights into root nodulation and disease resistanc.</title>
        <authorList>
            <person name="Jiang F."/>
        </authorList>
    </citation>
    <scope>NUCLEOTIDE SEQUENCE [LARGE SCALE GENOMIC DNA]</scope>
    <source>
        <strain evidence="2">DUOXIRENSHENG_FW03</strain>
        <tissue evidence="2">Leaves</tissue>
    </source>
</reference>
<feature type="region of interest" description="Disordered" evidence="1">
    <location>
        <begin position="92"/>
        <end position="112"/>
    </location>
</feature>
<comment type="caution">
    <text evidence="2">The sequence shown here is derived from an EMBL/GenBank/DDBJ whole genome shotgun (WGS) entry which is preliminary data.</text>
</comment>
<name>A0AAN9T0R3_PSOTE</name>
<keyword evidence="3" id="KW-1185">Reference proteome</keyword>
<proteinExistence type="predicted"/>
<dbReference type="EMBL" id="JAYMYS010000001">
    <property type="protein sequence ID" value="KAK7411754.1"/>
    <property type="molecule type" value="Genomic_DNA"/>
</dbReference>
<dbReference type="AlphaFoldDB" id="A0AAN9T0R3"/>
<gene>
    <name evidence="2" type="ORF">VNO78_03192</name>
</gene>
<protein>
    <submittedName>
        <fullName evidence="2">Uncharacterized protein</fullName>
    </submittedName>
</protein>
<organism evidence="2 3">
    <name type="scientific">Psophocarpus tetragonolobus</name>
    <name type="common">Winged bean</name>
    <name type="synonym">Dolichos tetragonolobus</name>
    <dbReference type="NCBI Taxonomy" id="3891"/>
    <lineage>
        <taxon>Eukaryota</taxon>
        <taxon>Viridiplantae</taxon>
        <taxon>Streptophyta</taxon>
        <taxon>Embryophyta</taxon>
        <taxon>Tracheophyta</taxon>
        <taxon>Spermatophyta</taxon>
        <taxon>Magnoliopsida</taxon>
        <taxon>eudicotyledons</taxon>
        <taxon>Gunneridae</taxon>
        <taxon>Pentapetalae</taxon>
        <taxon>rosids</taxon>
        <taxon>fabids</taxon>
        <taxon>Fabales</taxon>
        <taxon>Fabaceae</taxon>
        <taxon>Papilionoideae</taxon>
        <taxon>50 kb inversion clade</taxon>
        <taxon>NPAAA clade</taxon>
        <taxon>indigoferoid/millettioid clade</taxon>
        <taxon>Phaseoleae</taxon>
        <taxon>Psophocarpus</taxon>
    </lineage>
</organism>